<dbReference type="EMBL" id="JADUNO010000015">
    <property type="protein sequence ID" value="MBH1639167.1"/>
    <property type="molecule type" value="Genomic_DNA"/>
</dbReference>
<name>A0AA40XYC0_STEMA</name>
<dbReference type="AlphaFoldDB" id="A0AA40XYC0"/>
<sequence length="86" mass="9723">MIEQPVPDPTITVLAAMIEGERWLNADSCAVLLGLTTPDGKPNRRGFLERLARRPSFPAPLQIGNEKKWKRSEVLRWADDERRSGP</sequence>
<evidence type="ECO:0000313" key="2">
    <source>
        <dbReference type="Proteomes" id="UP000616785"/>
    </source>
</evidence>
<comment type="caution">
    <text evidence="1">The sequence shown here is derived from an EMBL/GenBank/DDBJ whole genome shotgun (WGS) entry which is preliminary data.</text>
</comment>
<gene>
    <name evidence="1" type="ORF">I5U57_06855</name>
</gene>
<proteinExistence type="predicted"/>
<dbReference type="Proteomes" id="UP000616785">
    <property type="component" value="Unassembled WGS sequence"/>
</dbReference>
<accession>A0AA40XYC0</accession>
<reference evidence="1" key="1">
    <citation type="submission" date="2020-11" db="EMBL/GenBank/DDBJ databases">
        <title>Enhanced detection system for hospital associated transmission using whole genome sequencing surveillance.</title>
        <authorList>
            <person name="Harrison L.H."/>
            <person name="Van Tyne D."/>
            <person name="Marsh J.W."/>
            <person name="Griffith M.P."/>
            <person name="Snyder D.J."/>
            <person name="Cooper V.S."/>
            <person name="Mustapha M."/>
        </authorList>
    </citation>
    <scope>NUCLEOTIDE SEQUENCE</scope>
    <source>
        <strain evidence="1">STEN00092</strain>
    </source>
</reference>
<organism evidence="1 2">
    <name type="scientific">Stenotrophomonas maltophilia</name>
    <name type="common">Pseudomonas maltophilia</name>
    <name type="synonym">Xanthomonas maltophilia</name>
    <dbReference type="NCBI Taxonomy" id="40324"/>
    <lineage>
        <taxon>Bacteria</taxon>
        <taxon>Pseudomonadati</taxon>
        <taxon>Pseudomonadota</taxon>
        <taxon>Gammaproteobacteria</taxon>
        <taxon>Lysobacterales</taxon>
        <taxon>Lysobacteraceae</taxon>
        <taxon>Stenotrophomonas</taxon>
        <taxon>Stenotrophomonas maltophilia group</taxon>
    </lineage>
</organism>
<protein>
    <submittedName>
        <fullName evidence="1">Uncharacterized protein</fullName>
    </submittedName>
</protein>
<evidence type="ECO:0000313" key="1">
    <source>
        <dbReference type="EMBL" id="MBH1639167.1"/>
    </source>
</evidence>